<accession>A0ACB8ZR17</accession>
<sequence>MNVAVIKKTRDLGKLSLFEVMAIIKSCNMDDKQREINHVTSYQSANLGASTNSAFSALPAQQASSSSSIPMASPVPSAPSPASKSTFLAPTIPKGAEQNLAMMADLDQIHPDDVEEMDISWHIAMPVFREKSSPSKREETIVVQTETNIWALISLSCGATTITSLDILLNIERALVAQQFMWEDQMQALNLAEDGGAHLAQIEGDMDVDAAKEQMMDLQIGFMVSTTPANTENSKKKLKPLQEMLDAKTSDFNKLQEDYSIKSSHLKFANKDIAKLTSELDALKVKYNDVDFTIKKFDASSAVVESRIEHTLKWQNKHGEGFGYEMVPPPFNNYFTPSIDNQERQNNPLHPIPFRMINLAPLRVLK</sequence>
<name>A0ACB8ZR17_CICIN</name>
<dbReference type="EMBL" id="CM042016">
    <property type="protein sequence ID" value="KAI3700043.1"/>
    <property type="molecule type" value="Genomic_DNA"/>
</dbReference>
<reference evidence="2" key="1">
    <citation type="journal article" date="2022" name="Mol. Ecol. Resour.">
        <title>The genomes of chicory, endive, great burdock and yacon provide insights into Asteraceae palaeo-polyploidization history and plant inulin production.</title>
        <authorList>
            <person name="Fan W."/>
            <person name="Wang S."/>
            <person name="Wang H."/>
            <person name="Wang A."/>
            <person name="Jiang F."/>
            <person name="Liu H."/>
            <person name="Zhao H."/>
            <person name="Xu D."/>
            <person name="Zhang Y."/>
        </authorList>
    </citation>
    <scope>NUCLEOTIDE SEQUENCE [LARGE SCALE GENOMIC DNA]</scope>
    <source>
        <strain evidence="2">cv. Punajuju</strain>
    </source>
</reference>
<evidence type="ECO:0000313" key="1">
    <source>
        <dbReference type="EMBL" id="KAI3700043.1"/>
    </source>
</evidence>
<organism evidence="1 2">
    <name type="scientific">Cichorium intybus</name>
    <name type="common">Chicory</name>
    <dbReference type="NCBI Taxonomy" id="13427"/>
    <lineage>
        <taxon>Eukaryota</taxon>
        <taxon>Viridiplantae</taxon>
        <taxon>Streptophyta</taxon>
        <taxon>Embryophyta</taxon>
        <taxon>Tracheophyta</taxon>
        <taxon>Spermatophyta</taxon>
        <taxon>Magnoliopsida</taxon>
        <taxon>eudicotyledons</taxon>
        <taxon>Gunneridae</taxon>
        <taxon>Pentapetalae</taxon>
        <taxon>asterids</taxon>
        <taxon>campanulids</taxon>
        <taxon>Asterales</taxon>
        <taxon>Asteraceae</taxon>
        <taxon>Cichorioideae</taxon>
        <taxon>Cichorieae</taxon>
        <taxon>Cichoriinae</taxon>
        <taxon>Cichorium</taxon>
    </lineage>
</organism>
<proteinExistence type="predicted"/>
<evidence type="ECO:0000313" key="2">
    <source>
        <dbReference type="Proteomes" id="UP001055811"/>
    </source>
</evidence>
<keyword evidence="2" id="KW-1185">Reference proteome</keyword>
<reference evidence="1 2" key="2">
    <citation type="journal article" date="2022" name="Mol. Ecol. Resour.">
        <title>The genomes of chicory, endive, great burdock and yacon provide insights into Asteraceae paleo-polyploidization history and plant inulin production.</title>
        <authorList>
            <person name="Fan W."/>
            <person name="Wang S."/>
            <person name="Wang H."/>
            <person name="Wang A."/>
            <person name="Jiang F."/>
            <person name="Liu H."/>
            <person name="Zhao H."/>
            <person name="Xu D."/>
            <person name="Zhang Y."/>
        </authorList>
    </citation>
    <scope>NUCLEOTIDE SEQUENCE [LARGE SCALE GENOMIC DNA]</scope>
    <source>
        <strain evidence="2">cv. Punajuju</strain>
        <tissue evidence="1">Leaves</tissue>
    </source>
</reference>
<comment type="caution">
    <text evidence="1">The sequence shown here is derived from an EMBL/GenBank/DDBJ whole genome shotgun (WGS) entry which is preliminary data.</text>
</comment>
<gene>
    <name evidence="1" type="ORF">L2E82_44657</name>
</gene>
<dbReference type="Proteomes" id="UP001055811">
    <property type="component" value="Linkage Group LG08"/>
</dbReference>
<protein>
    <submittedName>
        <fullName evidence="1">Uncharacterized protein</fullName>
    </submittedName>
</protein>